<name>A0ABN1IRA7_9CLOT</name>
<feature type="coiled-coil region" evidence="1">
    <location>
        <begin position="284"/>
        <end position="311"/>
    </location>
</feature>
<comment type="caution">
    <text evidence="2">The sequence shown here is derived from an EMBL/GenBank/DDBJ whole genome shotgun (WGS) entry which is preliminary data.</text>
</comment>
<dbReference type="EMBL" id="BAAACF010000001">
    <property type="protein sequence ID" value="GAA0719692.1"/>
    <property type="molecule type" value="Genomic_DNA"/>
</dbReference>
<sequence length="311" mass="35782">MFEELNKDISTAKEKMRRKEKLQNLLKRTKEELNNQIAKKNELHKILKDEEKDVERLQSLSITGLFYSVLGNKEQQLEKERQEYLGAKLKYEECCSLITTLEKELISYNEELNEYANVHEQYEELMKSKEKLILQGNDLKAKKLMELTEKTSDLKSNIKETKEAINAGERVREAFGKVISSLESAKGWGQWDMLGGGFLATAAKHSKIDEAKNYVHEAQRLLGVFRRELSDVNLSSNIDINVGSFATFADYFFDGLISDWVVQSRINDSLNNVYATSDNVNKLLNVLGRNLNDFERELRGVEEEIRGIIEG</sequence>
<evidence type="ECO:0008006" key="4">
    <source>
        <dbReference type="Google" id="ProtNLM"/>
    </source>
</evidence>
<accession>A0ABN1IRA7</accession>
<keyword evidence="1" id="KW-0175">Coiled coil</keyword>
<evidence type="ECO:0000313" key="3">
    <source>
        <dbReference type="Proteomes" id="UP001500339"/>
    </source>
</evidence>
<keyword evidence="3" id="KW-1185">Reference proteome</keyword>
<feature type="coiled-coil region" evidence="1">
    <location>
        <begin position="2"/>
        <end position="164"/>
    </location>
</feature>
<dbReference type="Proteomes" id="UP001500339">
    <property type="component" value="Unassembled WGS sequence"/>
</dbReference>
<reference evidence="2 3" key="1">
    <citation type="journal article" date="2019" name="Int. J. Syst. Evol. Microbiol.">
        <title>The Global Catalogue of Microorganisms (GCM) 10K type strain sequencing project: providing services to taxonomists for standard genome sequencing and annotation.</title>
        <authorList>
            <consortium name="The Broad Institute Genomics Platform"/>
            <consortium name="The Broad Institute Genome Sequencing Center for Infectious Disease"/>
            <person name="Wu L."/>
            <person name="Ma J."/>
        </authorList>
    </citation>
    <scope>NUCLEOTIDE SEQUENCE [LARGE SCALE GENOMIC DNA]</scope>
    <source>
        <strain evidence="2 3">JCM 1405</strain>
    </source>
</reference>
<evidence type="ECO:0000313" key="2">
    <source>
        <dbReference type="EMBL" id="GAA0719692.1"/>
    </source>
</evidence>
<gene>
    <name evidence="2" type="ORF">GCM10008905_08070</name>
</gene>
<dbReference type="RefSeq" id="WP_343766929.1">
    <property type="nucleotide sequence ID" value="NZ_BAAACF010000001.1"/>
</dbReference>
<organism evidence="2 3">
    <name type="scientific">Clostridium malenominatum</name>
    <dbReference type="NCBI Taxonomy" id="1539"/>
    <lineage>
        <taxon>Bacteria</taxon>
        <taxon>Bacillati</taxon>
        <taxon>Bacillota</taxon>
        <taxon>Clostridia</taxon>
        <taxon>Eubacteriales</taxon>
        <taxon>Clostridiaceae</taxon>
        <taxon>Clostridium</taxon>
    </lineage>
</organism>
<protein>
    <recommendedName>
        <fullName evidence="4">Chromosome segregation protein SMC</fullName>
    </recommendedName>
</protein>
<proteinExistence type="predicted"/>
<evidence type="ECO:0000256" key="1">
    <source>
        <dbReference type="SAM" id="Coils"/>
    </source>
</evidence>